<reference evidence="1" key="1">
    <citation type="submission" date="2021-01" db="EMBL/GenBank/DDBJ databases">
        <title>Genome public.</title>
        <authorList>
            <person name="Liu C."/>
            <person name="Sun Q."/>
        </authorList>
    </citation>
    <scope>NUCLEOTIDE SEQUENCE</scope>
    <source>
        <strain evidence="1">M6</strain>
    </source>
</reference>
<dbReference type="RefSeq" id="WP_201426839.1">
    <property type="nucleotide sequence ID" value="NZ_JAEQMG010000039.1"/>
</dbReference>
<comment type="caution">
    <text evidence="1">The sequence shown here is derived from an EMBL/GenBank/DDBJ whole genome shotgun (WGS) entry which is preliminary data.</text>
</comment>
<organism evidence="1 2">
    <name type="scientific">Ruminococcus difficilis</name>
    <dbReference type="NCBI Taxonomy" id="2763069"/>
    <lineage>
        <taxon>Bacteria</taxon>
        <taxon>Bacillati</taxon>
        <taxon>Bacillota</taxon>
        <taxon>Clostridia</taxon>
        <taxon>Eubacteriales</taxon>
        <taxon>Oscillospiraceae</taxon>
        <taxon>Ruminococcus</taxon>
    </lineage>
</organism>
<accession>A0A934WR60</accession>
<protein>
    <submittedName>
        <fullName evidence="1">Uncharacterized protein</fullName>
    </submittedName>
</protein>
<keyword evidence="2" id="KW-1185">Reference proteome</keyword>
<sequence>MENEMMTWAEVFKERLESIRQELDDTFGYSSKDGFILSLSELSSPITFAEYIADCEMDAFEDYRDGVPEWDDEAEKLFRTSYLPKIKEIAEEWEQQLLSCAEEYDRTHPAANGESMTEFFTEYFTHYWGRG</sequence>
<name>A0A934WR60_9FIRM</name>
<dbReference type="EMBL" id="JAEQMG010000039">
    <property type="protein sequence ID" value="MBK6087530.1"/>
    <property type="molecule type" value="Genomic_DNA"/>
</dbReference>
<proteinExistence type="predicted"/>
<gene>
    <name evidence="1" type="ORF">JKK62_02510</name>
</gene>
<dbReference type="AlphaFoldDB" id="A0A934WR60"/>
<evidence type="ECO:0000313" key="2">
    <source>
        <dbReference type="Proteomes" id="UP000633365"/>
    </source>
</evidence>
<dbReference type="Proteomes" id="UP000633365">
    <property type="component" value="Unassembled WGS sequence"/>
</dbReference>
<evidence type="ECO:0000313" key="1">
    <source>
        <dbReference type="EMBL" id="MBK6087530.1"/>
    </source>
</evidence>